<dbReference type="AlphaFoldDB" id="A0A9P7KNE2"/>
<dbReference type="OrthoDB" id="2977329at2759"/>
<dbReference type="InterPro" id="IPR032675">
    <property type="entry name" value="LRR_dom_sf"/>
</dbReference>
<sequence length="394" mass="44199">MLTNRPTLPAELIDIIIDHLHSDVQALKACILTSKTWVPSCRYHLFQSIHLDLSLPAVRLRPFFDHLAQPSSHFPTTLRTLTLRCEYQQQTPHILTNLATLRALQTLSLSFWYTTLPNPEWFRLSSHSITRLGLTSCRIGLTEFIGLAQQLEALEALQLSSVSWKETNMNIESAALKAGPILPRLRELHLGRLSAAVLPGLTALLAHGVIVGKVNCVRLDELDRRNTRAAGALLRMLGTSLHSLTISAKTHLHGVDTAFTLEENTSLKSVHFGELVDPVHDVGLSREFSNSWEWVADLLHQLPCSVQRVAFSCWLVPGDRLGLDKKSADSVDWRRLVPVLARLERLKEVEFRLAAGLEHRRWLREKIGRQFKGCPSSVKVVELLEVGGSGLKYQ</sequence>
<protein>
    <submittedName>
        <fullName evidence="1">Uncharacterized protein</fullName>
    </submittedName>
</protein>
<reference evidence="1" key="2">
    <citation type="submission" date="2021-10" db="EMBL/GenBank/DDBJ databases">
        <title>Phylogenomics reveals ancestral predisposition of the termite-cultivated fungus Termitomyces towards a domesticated lifestyle.</title>
        <authorList>
            <person name="Auxier B."/>
            <person name="Grum-Grzhimaylo A."/>
            <person name="Cardenas M.E."/>
            <person name="Lodge J.D."/>
            <person name="Laessoe T."/>
            <person name="Pedersen O."/>
            <person name="Smith M.E."/>
            <person name="Kuyper T.W."/>
            <person name="Franco-Molano E.A."/>
            <person name="Baroni T.J."/>
            <person name="Aanen D.K."/>
        </authorList>
    </citation>
    <scope>NUCLEOTIDE SEQUENCE</scope>
    <source>
        <strain evidence="1">D49</strain>
    </source>
</reference>
<evidence type="ECO:0000313" key="1">
    <source>
        <dbReference type="EMBL" id="KAG5653461.1"/>
    </source>
</evidence>
<proteinExistence type="predicted"/>
<gene>
    <name evidence="1" type="ORF">H0H81_000230</name>
</gene>
<reference evidence="1" key="1">
    <citation type="submission" date="2021-02" db="EMBL/GenBank/DDBJ databases">
        <authorList>
            <person name="Nieuwenhuis M."/>
            <person name="Van De Peppel L.J.J."/>
        </authorList>
    </citation>
    <scope>NUCLEOTIDE SEQUENCE</scope>
    <source>
        <strain evidence="1">D49</strain>
    </source>
</reference>
<dbReference type="EMBL" id="JABCKI010000051">
    <property type="protein sequence ID" value="KAG5653461.1"/>
    <property type="molecule type" value="Genomic_DNA"/>
</dbReference>
<name>A0A9P7KNE2_9AGAR</name>
<dbReference type="SUPFAM" id="SSF52047">
    <property type="entry name" value="RNI-like"/>
    <property type="match status" value="1"/>
</dbReference>
<comment type="caution">
    <text evidence="1">The sequence shown here is derived from an EMBL/GenBank/DDBJ whole genome shotgun (WGS) entry which is preliminary data.</text>
</comment>
<keyword evidence="2" id="KW-1185">Reference proteome</keyword>
<dbReference type="Proteomes" id="UP000717328">
    <property type="component" value="Unassembled WGS sequence"/>
</dbReference>
<evidence type="ECO:0000313" key="2">
    <source>
        <dbReference type="Proteomes" id="UP000717328"/>
    </source>
</evidence>
<dbReference type="Gene3D" id="3.80.10.10">
    <property type="entry name" value="Ribonuclease Inhibitor"/>
    <property type="match status" value="1"/>
</dbReference>
<organism evidence="1 2">
    <name type="scientific">Sphagnurus paluster</name>
    <dbReference type="NCBI Taxonomy" id="117069"/>
    <lineage>
        <taxon>Eukaryota</taxon>
        <taxon>Fungi</taxon>
        <taxon>Dikarya</taxon>
        <taxon>Basidiomycota</taxon>
        <taxon>Agaricomycotina</taxon>
        <taxon>Agaricomycetes</taxon>
        <taxon>Agaricomycetidae</taxon>
        <taxon>Agaricales</taxon>
        <taxon>Tricholomatineae</taxon>
        <taxon>Lyophyllaceae</taxon>
        <taxon>Sphagnurus</taxon>
    </lineage>
</organism>
<accession>A0A9P7KNE2</accession>